<proteinExistence type="predicted"/>
<reference evidence="2 3" key="1">
    <citation type="submission" date="2022-06" db="EMBL/GenBank/DDBJ databases">
        <authorList>
            <person name="Jeon C.O."/>
        </authorList>
    </citation>
    <scope>NUCLEOTIDE SEQUENCE [LARGE SCALE GENOMIC DNA]</scope>
    <source>
        <strain evidence="2 3">KCTC 13943</strain>
    </source>
</reference>
<organism evidence="2 3">
    <name type="scientific">Neobacillus pocheonensis</name>
    <dbReference type="NCBI Taxonomy" id="363869"/>
    <lineage>
        <taxon>Bacteria</taxon>
        <taxon>Bacillati</taxon>
        <taxon>Bacillota</taxon>
        <taxon>Bacilli</taxon>
        <taxon>Bacillales</taxon>
        <taxon>Bacillaceae</taxon>
        <taxon>Neobacillus</taxon>
    </lineage>
</organism>
<dbReference type="InterPro" id="IPR021737">
    <property type="entry name" value="Phage_phiKZ_Orf197"/>
</dbReference>
<gene>
    <name evidence="2" type="ORF">NDK43_08680</name>
</gene>
<keyword evidence="1" id="KW-1133">Transmembrane helix</keyword>
<feature type="transmembrane region" description="Helical" evidence="1">
    <location>
        <begin position="145"/>
        <end position="167"/>
    </location>
</feature>
<dbReference type="EMBL" id="JAMQCR010000001">
    <property type="protein sequence ID" value="MCM2532447.1"/>
    <property type="molecule type" value="Genomic_DNA"/>
</dbReference>
<feature type="transmembrane region" description="Helical" evidence="1">
    <location>
        <begin position="35"/>
        <end position="54"/>
    </location>
</feature>
<evidence type="ECO:0000313" key="2">
    <source>
        <dbReference type="EMBL" id="MCM2532447.1"/>
    </source>
</evidence>
<dbReference type="Pfam" id="PF11750">
    <property type="entry name" value="DUF3307"/>
    <property type="match status" value="1"/>
</dbReference>
<sequence>MQIILSLILVHLIADFYLQTDDMVKEKLKNIKKHIIHHFLSTAFVLISFCFFHVDKVNILVNLISPLFFISITHFLIDLLKSKLLDTIKIKNEENMKRLGFFILDQCLHFGMILVCCQLFLGIKLQSLDSGTHLSHASLNSFESILFIIIIVILATSVSGHMIRILLGSLPNQILTFEGKYAFKNERKEDHFVDKNLGKRGLTEEYNYTIFSKHDLSRGKLIGYIERLLVLILTFYNAYPAIGFIVAAKSIARFKQMDDRDWAEYFLLGTLTSMFLGITLGILLKAVLA</sequence>
<feature type="transmembrane region" description="Helical" evidence="1">
    <location>
        <begin position="266"/>
        <end position="288"/>
    </location>
</feature>
<evidence type="ECO:0000313" key="3">
    <source>
        <dbReference type="Proteomes" id="UP001523262"/>
    </source>
</evidence>
<feature type="transmembrane region" description="Helical" evidence="1">
    <location>
        <begin position="101"/>
        <end position="125"/>
    </location>
</feature>
<comment type="caution">
    <text evidence="2">The sequence shown here is derived from an EMBL/GenBank/DDBJ whole genome shotgun (WGS) entry which is preliminary data.</text>
</comment>
<protein>
    <submittedName>
        <fullName evidence="2">DUF3307 domain-containing protein</fullName>
    </submittedName>
</protein>
<name>A0ABT0WBP6_9BACI</name>
<feature type="transmembrane region" description="Helical" evidence="1">
    <location>
        <begin position="60"/>
        <end position="80"/>
    </location>
</feature>
<accession>A0ABT0WBP6</accession>
<feature type="transmembrane region" description="Helical" evidence="1">
    <location>
        <begin position="228"/>
        <end position="246"/>
    </location>
</feature>
<dbReference type="Proteomes" id="UP001523262">
    <property type="component" value="Unassembled WGS sequence"/>
</dbReference>
<keyword evidence="1" id="KW-0472">Membrane</keyword>
<keyword evidence="1" id="KW-0812">Transmembrane</keyword>
<evidence type="ECO:0000256" key="1">
    <source>
        <dbReference type="SAM" id="Phobius"/>
    </source>
</evidence>
<keyword evidence="3" id="KW-1185">Reference proteome</keyword>